<dbReference type="GO" id="GO:0005634">
    <property type="term" value="C:nucleus"/>
    <property type="evidence" value="ECO:0007669"/>
    <property type="project" value="TreeGrafter"/>
</dbReference>
<keyword evidence="4" id="KW-0812">Transmembrane</keyword>
<dbReference type="AlphaFoldDB" id="B9W9R4"/>
<dbReference type="PANTHER" id="PTHR13261:SF0">
    <property type="entry name" value="BRCA2 AND CDKN1A-INTERACTING PROTEIN"/>
    <property type="match status" value="1"/>
</dbReference>
<name>B9W9R4_CANDC</name>
<gene>
    <name evidence="5" type="ordered locus">Cd36_11940</name>
    <name evidence="6" type="ORF">CD36_11940</name>
</gene>
<dbReference type="InterPro" id="IPR025602">
    <property type="entry name" value="BCP1_family"/>
</dbReference>
<dbReference type="Proteomes" id="UP000002605">
    <property type="component" value="Chromosome 1"/>
</dbReference>
<evidence type="ECO:0000313" key="7">
    <source>
        <dbReference type="Proteomes" id="UP000002605"/>
    </source>
</evidence>
<feature type="region of interest" description="Disordered" evidence="3">
    <location>
        <begin position="52"/>
        <end position="73"/>
    </location>
</feature>
<reference evidence="6 7" key="1">
    <citation type="journal article" date="2009" name="Genome Res.">
        <title>Comparative genomics of the fungal pathogens Candida dubliniensis and Candida albicans.</title>
        <authorList>
            <person name="Jackson A.P."/>
            <person name="Gamble J.A."/>
            <person name="Yeomans T."/>
            <person name="Moran G.P."/>
            <person name="Saunders D."/>
            <person name="Harris D."/>
            <person name="Aslett M."/>
            <person name="Barrell J.F."/>
            <person name="Butler G."/>
            <person name="Citiulo F."/>
            <person name="Coleman D.C."/>
            <person name="de Groot P.W.J."/>
            <person name="Goodwin T.J."/>
            <person name="Quail M.A."/>
            <person name="McQuillan J."/>
            <person name="Munro C.A."/>
            <person name="Pain A."/>
            <person name="Poulter R.T."/>
            <person name="Rajandream M.A."/>
            <person name="Renauld H."/>
            <person name="Spiering M.J."/>
            <person name="Tivey A."/>
            <person name="Gow N.A.R."/>
            <person name="Barrell B."/>
            <person name="Sullivan D.J."/>
            <person name="Berriman M."/>
        </authorList>
    </citation>
    <scope>NUCLEOTIDE SEQUENCE [LARGE SCALE GENOMIC DNA]</scope>
    <source>
        <strain evidence="7">CD36 / ATCC MYA-646 / CBS 7987 / NCPF 3949 / NRRL Y-17841</strain>
    </source>
</reference>
<dbReference type="GeneID" id="8045384"/>
<dbReference type="OrthoDB" id="27543at2759"/>
<organism evidence="6 7">
    <name type="scientific">Candida dubliniensis (strain CD36 / ATCC MYA-646 / CBS 7987 / NCPF 3949 / NRRL Y-17841)</name>
    <name type="common">Yeast</name>
    <dbReference type="NCBI Taxonomy" id="573826"/>
    <lineage>
        <taxon>Eukaryota</taxon>
        <taxon>Fungi</taxon>
        <taxon>Dikarya</taxon>
        <taxon>Ascomycota</taxon>
        <taxon>Saccharomycotina</taxon>
        <taxon>Pichiomycetes</taxon>
        <taxon>Debaryomycetaceae</taxon>
        <taxon>Candida/Lodderomyces clade</taxon>
        <taxon>Candida</taxon>
    </lineage>
</organism>
<dbReference type="RefSeq" id="XP_002417834.1">
    <property type="nucleotide sequence ID" value="XM_002417789.1"/>
</dbReference>
<accession>B9W9R4</accession>
<evidence type="ECO:0000256" key="2">
    <source>
        <dbReference type="ARBA" id="ARBA00014649"/>
    </source>
</evidence>
<dbReference type="CGD" id="CAL0000161732">
    <property type="gene designation" value="Cd36_11940"/>
</dbReference>
<evidence type="ECO:0000313" key="5">
    <source>
        <dbReference type="CGD" id="CAL0000161732"/>
    </source>
</evidence>
<protein>
    <recommendedName>
        <fullName evidence="2">Protein BCP1</fullName>
    </recommendedName>
</protein>
<keyword evidence="4" id="KW-0472">Membrane</keyword>
<evidence type="ECO:0000313" key="6">
    <source>
        <dbReference type="EMBL" id="CAX45549.1"/>
    </source>
</evidence>
<dbReference type="VEuPathDB" id="FungiDB:CD36_11940"/>
<dbReference type="Pfam" id="PF13862">
    <property type="entry name" value="BCCIP"/>
    <property type="match status" value="1"/>
</dbReference>
<dbReference type="PIRSF" id="PIRSF028983">
    <property type="entry name" value="BCP1"/>
    <property type="match status" value="1"/>
</dbReference>
<dbReference type="EMBL" id="FM992688">
    <property type="protein sequence ID" value="CAX45549.1"/>
    <property type="molecule type" value="Genomic_DNA"/>
</dbReference>
<evidence type="ECO:0000256" key="4">
    <source>
        <dbReference type="SAM" id="Phobius"/>
    </source>
</evidence>
<proteinExistence type="inferred from homology"/>
<dbReference type="eggNOG" id="KOG3034">
    <property type="taxonomic scope" value="Eukaryota"/>
</dbReference>
<evidence type="ECO:0000256" key="1">
    <source>
        <dbReference type="ARBA" id="ARBA00006781"/>
    </source>
</evidence>
<dbReference type="PANTHER" id="PTHR13261">
    <property type="entry name" value="BRCA2 AND CDKN1A INTERACTING PROTEIN"/>
    <property type="match status" value="1"/>
</dbReference>
<dbReference type="KEGG" id="cdu:CD36_11940"/>
<keyword evidence="7" id="KW-1185">Reference proteome</keyword>
<evidence type="ECO:0000256" key="3">
    <source>
        <dbReference type="SAM" id="MobiDB-lite"/>
    </source>
</evidence>
<dbReference type="HOGENOM" id="CLU_068770_2_0_1"/>
<keyword evidence="4" id="KW-1133">Transmembrane helix</keyword>
<feature type="transmembrane region" description="Helical" evidence="4">
    <location>
        <begin position="21"/>
        <end position="39"/>
    </location>
</feature>
<comment type="similarity">
    <text evidence="1">Belongs to the BCP1 family.</text>
</comment>
<sequence length="355" mass="41454">MIIAWFWLVFWFTIKKKKKKKVRLIHYFILFLQPIYYYLSKMGKRRVDEESDSDIDVSSTDSETELDNAAVAGEGNDDDAAAMQETVDVDFDFFDLNPQVDFHAIKNFLRQLFGDDNGEFNLSEIADLILRENSVGTSIKTEGMESDPFAILSVINLTNNLHLAVIKQLIEYILNKTKSKIEFNIILKKLLTFGKQNNDKKNLKTGLIISERFINMPVEVIPPMYKMLLQEMEKAQDAHENYEFDYFLIISRVYQLVDPVEKEDNDEVSHKKKKKIANNEPKPIEMDYFHLEDQILESNTQFKGIFEYNNENKQETDSRRVFTEYGIDPKLSLILIDKDNLAKSVIEMEQQFPPP</sequence>